<evidence type="ECO:0000256" key="18">
    <source>
        <dbReference type="ARBA" id="ARBA00029893"/>
    </source>
</evidence>
<comment type="similarity">
    <text evidence="5">Belongs to the TAM41 family.</text>
</comment>
<gene>
    <name evidence="19" type="ORF">BO87DRAFT_434042</name>
</gene>
<evidence type="ECO:0000256" key="16">
    <source>
        <dbReference type="ARBA" id="ARBA00023209"/>
    </source>
</evidence>
<dbReference type="InterPro" id="IPR015222">
    <property type="entry name" value="Tam41"/>
</dbReference>
<sequence>MHRESPPRTKLQISKAQITWFGVSAGGTVPTPVTWANLIHDIRTHKLRIWGRKETQVRICVLIRQADQVKISSAIKVALLLLPETFDERDLHVTIAGISYLGDPRMSFGGDDPRKVQNVIEHQLGGLDYVSSVGFHPRMQQFVDPSVRGRIVRDFPIEELPHYTLDVRLAMDTGLRQEVHQAIQQTVGWPSFTQSIKSAVTAGVARSWRYAGGKRRKAALVIDPPVFTPSSWHNPFQTP</sequence>
<evidence type="ECO:0000256" key="11">
    <source>
        <dbReference type="ARBA" id="ARBA00022792"/>
    </source>
</evidence>
<dbReference type="OrthoDB" id="341477at2759"/>
<proteinExistence type="inferred from homology"/>
<keyword evidence="20" id="KW-1185">Reference proteome</keyword>
<evidence type="ECO:0000256" key="15">
    <source>
        <dbReference type="ARBA" id="ARBA00023136"/>
    </source>
</evidence>
<reference evidence="19" key="1">
    <citation type="submission" date="2016-12" db="EMBL/GenBank/DDBJ databases">
        <title>The genomes of Aspergillus section Nigri reveals drivers in fungal speciation.</title>
        <authorList>
            <consortium name="DOE Joint Genome Institute"/>
            <person name="Vesth T.C."/>
            <person name="Nybo J."/>
            <person name="Theobald S."/>
            <person name="Brandl J."/>
            <person name="Frisvad J.C."/>
            <person name="Nielsen K.F."/>
            <person name="Lyhne E.K."/>
            <person name="Kogle M.E."/>
            <person name="Kuo A."/>
            <person name="Riley R."/>
            <person name="Clum A."/>
            <person name="Nolan M."/>
            <person name="Lipzen A."/>
            <person name="Salamov A."/>
            <person name="Henrissat B."/>
            <person name="Wiebenga A."/>
            <person name="De Vries R.P."/>
            <person name="Grigoriev I.V."/>
            <person name="Mortensen U.H."/>
            <person name="Andersen M.R."/>
            <person name="Baker S.E."/>
        </authorList>
    </citation>
    <scope>NUCLEOTIDE SEQUENCE [LARGE SCALE GENOMIC DNA]</scope>
    <source>
        <strain evidence="19">CBS 115656</strain>
    </source>
</reference>
<dbReference type="GO" id="GO:0016024">
    <property type="term" value="P:CDP-diacylglycerol biosynthetic process"/>
    <property type="evidence" value="ECO:0007669"/>
    <property type="project" value="UniProtKB-UniPathway"/>
</dbReference>
<evidence type="ECO:0000256" key="17">
    <source>
        <dbReference type="ARBA" id="ARBA00023264"/>
    </source>
</evidence>
<dbReference type="PANTHER" id="PTHR13619:SF0">
    <property type="entry name" value="PHOSPHATIDATE CYTIDYLYLTRANSFERASE, MITOCHONDRIAL"/>
    <property type="match status" value="1"/>
</dbReference>
<comment type="cofactor">
    <cofactor evidence="1">
        <name>Mg(2+)</name>
        <dbReference type="ChEBI" id="CHEBI:18420"/>
    </cofactor>
</comment>
<dbReference type="PANTHER" id="PTHR13619">
    <property type="entry name" value="PHOSPHATIDATE CYTIDYLYLTRANSFERASE, MITOCHONDRIAL"/>
    <property type="match status" value="1"/>
</dbReference>
<dbReference type="RefSeq" id="XP_025480840.1">
    <property type="nucleotide sequence ID" value="XM_025627693.1"/>
</dbReference>
<evidence type="ECO:0000256" key="14">
    <source>
        <dbReference type="ARBA" id="ARBA00023128"/>
    </source>
</evidence>
<evidence type="ECO:0000256" key="5">
    <source>
        <dbReference type="ARBA" id="ARBA00005458"/>
    </source>
</evidence>
<keyword evidence="17" id="KW-1208">Phospholipid metabolism</keyword>
<keyword evidence="13" id="KW-0443">Lipid metabolism</keyword>
<keyword evidence="10" id="KW-0548">Nucleotidyltransferase</keyword>
<evidence type="ECO:0000256" key="7">
    <source>
        <dbReference type="ARBA" id="ARBA00018337"/>
    </source>
</evidence>
<organism evidence="19 20">
    <name type="scientific">Aspergillus neoniger (strain CBS 115656)</name>
    <dbReference type="NCBI Taxonomy" id="1448310"/>
    <lineage>
        <taxon>Eukaryota</taxon>
        <taxon>Fungi</taxon>
        <taxon>Dikarya</taxon>
        <taxon>Ascomycota</taxon>
        <taxon>Pezizomycotina</taxon>
        <taxon>Eurotiomycetes</taxon>
        <taxon>Eurotiomycetidae</taxon>
        <taxon>Eurotiales</taxon>
        <taxon>Aspergillaceae</taxon>
        <taxon>Aspergillus</taxon>
        <taxon>Aspergillus subgen. Circumdati</taxon>
    </lineage>
</organism>
<evidence type="ECO:0000256" key="10">
    <source>
        <dbReference type="ARBA" id="ARBA00022695"/>
    </source>
</evidence>
<dbReference type="UniPathway" id="UPA00557">
    <property type="reaction ID" value="UER00614"/>
</dbReference>
<evidence type="ECO:0000256" key="6">
    <source>
        <dbReference type="ARBA" id="ARBA00012487"/>
    </source>
</evidence>
<keyword evidence="14" id="KW-0496">Mitochondrion</keyword>
<dbReference type="EMBL" id="KZ821456">
    <property type="protein sequence ID" value="PYH35362.1"/>
    <property type="molecule type" value="Genomic_DNA"/>
</dbReference>
<evidence type="ECO:0000256" key="1">
    <source>
        <dbReference type="ARBA" id="ARBA00001946"/>
    </source>
</evidence>
<keyword evidence="8" id="KW-0444">Lipid biosynthesis</keyword>
<evidence type="ECO:0000256" key="12">
    <source>
        <dbReference type="ARBA" id="ARBA00022842"/>
    </source>
</evidence>
<name>A0A318ZH35_ASPNB</name>
<evidence type="ECO:0000256" key="9">
    <source>
        <dbReference type="ARBA" id="ARBA00022679"/>
    </source>
</evidence>
<evidence type="ECO:0000256" key="3">
    <source>
        <dbReference type="ARBA" id="ARBA00005119"/>
    </source>
</evidence>
<comment type="subcellular location">
    <subcellularLocation>
        <location evidence="2">Mitochondrion inner membrane</location>
        <topology evidence="2">Peripheral membrane protein</topology>
        <orientation evidence="2">Matrix side</orientation>
    </subcellularLocation>
</comment>
<keyword evidence="15" id="KW-0472">Membrane</keyword>
<dbReference type="Proteomes" id="UP000247647">
    <property type="component" value="Unassembled WGS sequence"/>
</dbReference>
<comment type="pathway">
    <text evidence="3">Phospholipid metabolism; CDP-diacylglycerol biosynthesis; CDP-diacylglycerol from sn-glycerol 3-phosphate: step 3/3.</text>
</comment>
<evidence type="ECO:0000313" key="19">
    <source>
        <dbReference type="EMBL" id="PYH35362.1"/>
    </source>
</evidence>
<evidence type="ECO:0000256" key="13">
    <source>
        <dbReference type="ARBA" id="ARBA00023098"/>
    </source>
</evidence>
<accession>A0A318ZH35</accession>
<dbReference type="GeneID" id="37130149"/>
<comment type="pathway">
    <text evidence="4">Lipid metabolism.</text>
</comment>
<dbReference type="GO" id="GO:0032049">
    <property type="term" value="P:cardiolipin biosynthetic process"/>
    <property type="evidence" value="ECO:0007669"/>
    <property type="project" value="InterPro"/>
</dbReference>
<evidence type="ECO:0000256" key="4">
    <source>
        <dbReference type="ARBA" id="ARBA00005189"/>
    </source>
</evidence>
<dbReference type="GO" id="GO:0005743">
    <property type="term" value="C:mitochondrial inner membrane"/>
    <property type="evidence" value="ECO:0007669"/>
    <property type="project" value="UniProtKB-SubCell"/>
</dbReference>
<evidence type="ECO:0000256" key="2">
    <source>
        <dbReference type="ARBA" id="ARBA00004443"/>
    </source>
</evidence>
<evidence type="ECO:0000256" key="8">
    <source>
        <dbReference type="ARBA" id="ARBA00022516"/>
    </source>
</evidence>
<dbReference type="Pfam" id="PF09139">
    <property type="entry name" value="Tam41_Mmp37"/>
    <property type="match status" value="2"/>
</dbReference>
<dbReference type="AlphaFoldDB" id="A0A318ZH35"/>
<keyword evidence="9" id="KW-0808">Transferase</keyword>
<protein>
    <recommendedName>
        <fullName evidence="7">Phosphatidate cytidylyltransferase, mitochondrial</fullName>
        <ecNumber evidence="6">2.7.7.41</ecNumber>
    </recommendedName>
    <alternativeName>
        <fullName evidence="18">CDP-diacylglycerol synthase</fullName>
    </alternativeName>
</protein>
<keyword evidence="11" id="KW-0999">Mitochondrion inner membrane</keyword>
<evidence type="ECO:0000313" key="20">
    <source>
        <dbReference type="Proteomes" id="UP000247647"/>
    </source>
</evidence>
<dbReference type="EC" id="2.7.7.41" evidence="6"/>
<keyword evidence="12" id="KW-0460">Magnesium</keyword>
<keyword evidence="16" id="KW-0594">Phospholipid biosynthesis</keyword>
<dbReference type="GO" id="GO:0004605">
    <property type="term" value="F:phosphatidate cytidylyltransferase activity"/>
    <property type="evidence" value="ECO:0007669"/>
    <property type="project" value="UniProtKB-EC"/>
</dbReference>